<feature type="binding site" evidence="4">
    <location>
        <position position="55"/>
    </location>
    <ligand>
        <name>substrate</name>
    </ligand>
</feature>
<feature type="binding site" evidence="4">
    <location>
        <begin position="4"/>
        <end position="8"/>
    </location>
    <ligand>
        <name>ATP</name>
        <dbReference type="ChEBI" id="CHEBI:30616"/>
    </ligand>
</feature>
<dbReference type="PANTHER" id="PTHR23407:SF1">
    <property type="entry name" value="5-FORMYLTETRAHYDROFOLATE CYCLO-LIGASE"/>
    <property type="match status" value="1"/>
</dbReference>
<organism evidence="6 7">
    <name type="scientific">Candidatus Phocaeicola faecigallinarum</name>
    <dbReference type="NCBI Taxonomy" id="2838732"/>
    <lineage>
        <taxon>Bacteria</taxon>
        <taxon>Pseudomonadati</taxon>
        <taxon>Bacteroidota</taxon>
        <taxon>Bacteroidia</taxon>
        <taxon>Bacteroidales</taxon>
        <taxon>Bacteroidaceae</taxon>
        <taxon>Phocaeicola</taxon>
    </lineage>
</organism>
<dbReference type="GO" id="GO:0030272">
    <property type="term" value="F:5-formyltetrahydrofolate cyclo-ligase activity"/>
    <property type="evidence" value="ECO:0007669"/>
    <property type="project" value="UniProtKB-EC"/>
</dbReference>
<dbReference type="Gene3D" id="3.40.50.10420">
    <property type="entry name" value="NagB/RpiA/CoA transferase-like"/>
    <property type="match status" value="1"/>
</dbReference>
<dbReference type="AlphaFoldDB" id="A0A948TC55"/>
<feature type="binding site" evidence="4">
    <location>
        <begin position="129"/>
        <end position="137"/>
    </location>
    <ligand>
        <name>ATP</name>
        <dbReference type="ChEBI" id="CHEBI:30616"/>
    </ligand>
</feature>
<dbReference type="PANTHER" id="PTHR23407">
    <property type="entry name" value="ATPASE INHIBITOR/5-FORMYLTETRAHYDROFOLATE CYCLO-LIGASE"/>
    <property type="match status" value="1"/>
</dbReference>
<dbReference type="SUPFAM" id="SSF100950">
    <property type="entry name" value="NagB/RpiA/CoA transferase-like"/>
    <property type="match status" value="1"/>
</dbReference>
<comment type="catalytic activity">
    <reaction evidence="5">
        <text>(6S)-5-formyl-5,6,7,8-tetrahydrofolate + ATP = (6R)-5,10-methenyltetrahydrofolate + ADP + phosphate</text>
        <dbReference type="Rhea" id="RHEA:10488"/>
        <dbReference type="ChEBI" id="CHEBI:30616"/>
        <dbReference type="ChEBI" id="CHEBI:43474"/>
        <dbReference type="ChEBI" id="CHEBI:57455"/>
        <dbReference type="ChEBI" id="CHEBI:57457"/>
        <dbReference type="ChEBI" id="CHEBI:456216"/>
        <dbReference type="EC" id="6.3.3.2"/>
    </reaction>
</comment>
<protein>
    <recommendedName>
        <fullName evidence="5">5-formyltetrahydrofolate cyclo-ligase</fullName>
        <ecNumber evidence="5">6.3.3.2</ecNumber>
    </recommendedName>
</protein>
<dbReference type="InterPro" id="IPR024185">
    <property type="entry name" value="FTHF_cligase-like_sf"/>
</dbReference>
<accession>A0A948TC55</accession>
<dbReference type="Proteomes" id="UP000783796">
    <property type="component" value="Unassembled WGS sequence"/>
</dbReference>
<evidence type="ECO:0000313" key="7">
    <source>
        <dbReference type="Proteomes" id="UP000783796"/>
    </source>
</evidence>
<evidence type="ECO:0000256" key="2">
    <source>
        <dbReference type="ARBA" id="ARBA00022741"/>
    </source>
</evidence>
<dbReference type="PIRSF" id="PIRSF006806">
    <property type="entry name" value="FTHF_cligase"/>
    <property type="match status" value="1"/>
</dbReference>
<dbReference type="EMBL" id="JAHLFW010000070">
    <property type="protein sequence ID" value="MBU3838252.1"/>
    <property type="molecule type" value="Genomic_DNA"/>
</dbReference>
<dbReference type="GO" id="GO:0046872">
    <property type="term" value="F:metal ion binding"/>
    <property type="evidence" value="ECO:0007669"/>
    <property type="project" value="UniProtKB-KW"/>
</dbReference>
<dbReference type="GO" id="GO:0009396">
    <property type="term" value="P:folic acid-containing compound biosynthetic process"/>
    <property type="evidence" value="ECO:0007669"/>
    <property type="project" value="TreeGrafter"/>
</dbReference>
<comment type="similarity">
    <text evidence="1 5">Belongs to the 5-formyltetrahydrofolate cyclo-ligase family.</text>
</comment>
<reference evidence="6" key="1">
    <citation type="journal article" date="2021" name="PeerJ">
        <title>Extensive microbial diversity within the chicken gut microbiome revealed by metagenomics and culture.</title>
        <authorList>
            <person name="Gilroy R."/>
            <person name="Ravi A."/>
            <person name="Getino M."/>
            <person name="Pursley I."/>
            <person name="Horton D.L."/>
            <person name="Alikhan N.F."/>
            <person name="Baker D."/>
            <person name="Gharbi K."/>
            <person name="Hall N."/>
            <person name="Watson M."/>
            <person name="Adriaenssens E.M."/>
            <person name="Foster-Nyarko E."/>
            <person name="Jarju S."/>
            <person name="Secka A."/>
            <person name="Antonio M."/>
            <person name="Oren A."/>
            <person name="Chaudhuri R.R."/>
            <person name="La Ragione R."/>
            <person name="Hildebrand F."/>
            <person name="Pallen M.J."/>
        </authorList>
    </citation>
    <scope>NUCLEOTIDE SEQUENCE</scope>
    <source>
        <strain evidence="6">G4-2901</strain>
    </source>
</reference>
<evidence type="ECO:0000256" key="3">
    <source>
        <dbReference type="ARBA" id="ARBA00022840"/>
    </source>
</evidence>
<keyword evidence="2 4" id="KW-0547">Nucleotide-binding</keyword>
<dbReference type="GO" id="GO:0035999">
    <property type="term" value="P:tetrahydrofolate interconversion"/>
    <property type="evidence" value="ECO:0007669"/>
    <property type="project" value="TreeGrafter"/>
</dbReference>
<keyword evidence="3 4" id="KW-0067">ATP-binding</keyword>
<reference evidence="6" key="2">
    <citation type="submission" date="2021-04" db="EMBL/GenBank/DDBJ databases">
        <authorList>
            <person name="Gilroy R."/>
        </authorList>
    </citation>
    <scope>NUCLEOTIDE SEQUENCE</scope>
    <source>
        <strain evidence="6">G4-2901</strain>
    </source>
</reference>
<proteinExistence type="inferred from homology"/>
<evidence type="ECO:0000313" key="6">
    <source>
        <dbReference type="EMBL" id="MBU3838252.1"/>
    </source>
</evidence>
<dbReference type="NCBIfam" id="TIGR02727">
    <property type="entry name" value="MTHFS_bact"/>
    <property type="match status" value="1"/>
</dbReference>
<dbReference type="InterPro" id="IPR037171">
    <property type="entry name" value="NagB/RpiA_transferase-like"/>
</dbReference>
<comment type="caution">
    <text evidence="6">The sequence shown here is derived from an EMBL/GenBank/DDBJ whole genome shotgun (WGS) entry which is preliminary data.</text>
</comment>
<dbReference type="InterPro" id="IPR002698">
    <property type="entry name" value="FTHF_cligase"/>
</dbReference>
<evidence type="ECO:0000256" key="5">
    <source>
        <dbReference type="RuleBase" id="RU361279"/>
    </source>
</evidence>
<name>A0A948TC55_9BACT</name>
<sequence>MEEKSEIRKRIAERKKDFSESELKTLSSGIMERLEDNVILKCAKTVLMYYSLPDEVNTHDLVEKLSKEKTVLLPVVKGDELELRVYTGKECMQKGSFNIDEPQGEAYDDLISIDVAIIPGVSFDRHGNRLGRGKGYYDRFLKRLNTFKIGVCFGFQLSDEIPHSELDVAMDEVWTEDGYVSKK</sequence>
<dbReference type="Pfam" id="PF01812">
    <property type="entry name" value="5-FTHF_cyc-lig"/>
    <property type="match status" value="1"/>
</dbReference>
<dbReference type="EC" id="6.3.3.2" evidence="5"/>
<dbReference type="GO" id="GO:0005524">
    <property type="term" value="F:ATP binding"/>
    <property type="evidence" value="ECO:0007669"/>
    <property type="project" value="UniProtKB-KW"/>
</dbReference>
<gene>
    <name evidence="6" type="ORF">H9777_08065</name>
</gene>
<evidence type="ECO:0000256" key="4">
    <source>
        <dbReference type="PIRSR" id="PIRSR006806-1"/>
    </source>
</evidence>
<keyword evidence="5" id="KW-0460">Magnesium</keyword>
<keyword evidence="6" id="KW-0436">Ligase</keyword>
<keyword evidence="5" id="KW-0479">Metal-binding</keyword>
<evidence type="ECO:0000256" key="1">
    <source>
        <dbReference type="ARBA" id="ARBA00010638"/>
    </source>
</evidence>
<comment type="cofactor">
    <cofactor evidence="5">
        <name>Mg(2+)</name>
        <dbReference type="ChEBI" id="CHEBI:18420"/>
    </cofactor>
</comment>